<dbReference type="PANTHER" id="PTHR12236">
    <property type="entry name" value="STRUCTURAL CONTITUENT OF CUTICLE"/>
    <property type="match status" value="1"/>
</dbReference>
<dbReference type="PROSITE" id="PS00233">
    <property type="entry name" value="CHIT_BIND_RR_1"/>
    <property type="match status" value="1"/>
</dbReference>
<protein>
    <submittedName>
        <fullName evidence="4">Uncharacterized protein</fullName>
    </submittedName>
</protein>
<organism evidence="4">
    <name type="scientific">Timema shepardi</name>
    <name type="common">Walking stick</name>
    <dbReference type="NCBI Taxonomy" id="629360"/>
    <lineage>
        <taxon>Eukaryota</taxon>
        <taxon>Metazoa</taxon>
        <taxon>Ecdysozoa</taxon>
        <taxon>Arthropoda</taxon>
        <taxon>Hexapoda</taxon>
        <taxon>Insecta</taxon>
        <taxon>Pterygota</taxon>
        <taxon>Neoptera</taxon>
        <taxon>Polyneoptera</taxon>
        <taxon>Phasmatodea</taxon>
        <taxon>Timematodea</taxon>
        <taxon>Timematoidea</taxon>
        <taxon>Timematidae</taxon>
        <taxon>Timema</taxon>
    </lineage>
</organism>
<proteinExistence type="predicted"/>
<accession>A0A7R9FWQ2</accession>
<feature type="region of interest" description="Disordered" evidence="3">
    <location>
        <begin position="240"/>
        <end position="271"/>
    </location>
</feature>
<feature type="compositionally biased region" description="Basic residues" evidence="3">
    <location>
        <begin position="153"/>
        <end position="169"/>
    </location>
</feature>
<dbReference type="GO" id="GO:0005615">
    <property type="term" value="C:extracellular space"/>
    <property type="evidence" value="ECO:0007669"/>
    <property type="project" value="TreeGrafter"/>
</dbReference>
<name>A0A7R9FWQ2_TIMSH</name>
<dbReference type="GO" id="GO:0031012">
    <property type="term" value="C:extracellular matrix"/>
    <property type="evidence" value="ECO:0007669"/>
    <property type="project" value="TreeGrafter"/>
</dbReference>
<dbReference type="PRINTS" id="PR00947">
    <property type="entry name" value="CUTICLE"/>
</dbReference>
<evidence type="ECO:0000313" key="4">
    <source>
        <dbReference type="EMBL" id="CAD7258013.1"/>
    </source>
</evidence>
<keyword evidence="1 2" id="KW-0193">Cuticle</keyword>
<dbReference type="EMBL" id="OC000669">
    <property type="protein sequence ID" value="CAD7258013.1"/>
    <property type="molecule type" value="Genomic_DNA"/>
</dbReference>
<dbReference type="PANTHER" id="PTHR12236:SF75">
    <property type="entry name" value="CUTICULAR PROTEIN 62BB, ISOFORM A"/>
    <property type="match status" value="1"/>
</dbReference>
<dbReference type="InterPro" id="IPR000618">
    <property type="entry name" value="Insect_cuticle"/>
</dbReference>
<dbReference type="InterPro" id="IPR051217">
    <property type="entry name" value="Insect_Cuticle_Struc_Prot"/>
</dbReference>
<dbReference type="PROSITE" id="PS51155">
    <property type="entry name" value="CHIT_BIND_RR_2"/>
    <property type="match status" value="1"/>
</dbReference>
<evidence type="ECO:0000256" key="2">
    <source>
        <dbReference type="PROSITE-ProRule" id="PRU00497"/>
    </source>
</evidence>
<sequence length="271" mass="29633">MRHSSLVKSALRLAHNCTYRISSLRLASDGNGFSGENNFRYDSMCAYTSRSTVIYLPTRIAPAVGLRLYSGLSVTPRPVENPRYQPGIEPGTTKLVVKCTDHYTTGPVPVLSLVLLIRCARSHYGGYSYNTFSGPVSGAIREISVPVESATHSPHHHTHPHLSHLHRHPAATQPGHYGTSVDYVAKPDYSFAYGVEDPMTGNSQNRKESRDGDVVKGEYTVLEADGSVRTVTYTADPKNGFQATVHHSAPTSAHRPTVSHSPSPSHSQDYH</sequence>
<feature type="region of interest" description="Disordered" evidence="3">
    <location>
        <begin position="150"/>
        <end position="178"/>
    </location>
</feature>
<dbReference type="InterPro" id="IPR031311">
    <property type="entry name" value="CHIT_BIND_RR_consensus"/>
</dbReference>
<gene>
    <name evidence="4" type="ORF">TSIB3V08_LOCUS2258</name>
</gene>
<dbReference type="GO" id="GO:0042302">
    <property type="term" value="F:structural constituent of cuticle"/>
    <property type="evidence" value="ECO:0007669"/>
    <property type="project" value="UniProtKB-UniRule"/>
</dbReference>
<evidence type="ECO:0000256" key="1">
    <source>
        <dbReference type="ARBA" id="ARBA00022460"/>
    </source>
</evidence>
<feature type="compositionally biased region" description="Low complexity" evidence="3">
    <location>
        <begin position="259"/>
        <end position="271"/>
    </location>
</feature>
<reference evidence="4" key="1">
    <citation type="submission" date="2020-11" db="EMBL/GenBank/DDBJ databases">
        <authorList>
            <person name="Tran Van P."/>
        </authorList>
    </citation>
    <scope>NUCLEOTIDE SEQUENCE</scope>
</reference>
<dbReference type="Pfam" id="PF00379">
    <property type="entry name" value="Chitin_bind_4"/>
    <property type="match status" value="1"/>
</dbReference>
<evidence type="ECO:0000256" key="3">
    <source>
        <dbReference type="SAM" id="MobiDB-lite"/>
    </source>
</evidence>
<dbReference type="AlphaFoldDB" id="A0A7R9FWQ2"/>